<name>A0A934JQE4_9GAMM</name>
<dbReference type="InterPro" id="IPR013097">
    <property type="entry name" value="Dabb"/>
</dbReference>
<proteinExistence type="predicted"/>
<dbReference type="RefSeq" id="WP_199468166.1">
    <property type="nucleotide sequence ID" value="NZ_JAEMNX010000009.1"/>
</dbReference>
<protein>
    <submittedName>
        <fullName evidence="3">Dabb family protein</fullName>
    </submittedName>
</protein>
<evidence type="ECO:0000313" key="3">
    <source>
        <dbReference type="EMBL" id="MBJ7537888.1"/>
    </source>
</evidence>
<dbReference type="InterPro" id="IPR011008">
    <property type="entry name" value="Dimeric_a/b-barrel"/>
</dbReference>
<evidence type="ECO:0000259" key="2">
    <source>
        <dbReference type="PROSITE" id="PS51502"/>
    </source>
</evidence>
<dbReference type="InterPro" id="IPR044662">
    <property type="entry name" value="HS1/DABB1-like"/>
</dbReference>
<evidence type="ECO:0000256" key="1">
    <source>
        <dbReference type="ARBA" id="ARBA00011738"/>
    </source>
</evidence>
<dbReference type="AlphaFoldDB" id="A0A934JQE4"/>
<dbReference type="Gene3D" id="3.30.70.100">
    <property type="match status" value="1"/>
</dbReference>
<dbReference type="PANTHER" id="PTHR33178">
    <property type="match status" value="1"/>
</dbReference>
<keyword evidence="4" id="KW-1185">Reference proteome</keyword>
<dbReference type="PROSITE" id="PS51502">
    <property type="entry name" value="S_R_A_B_BARREL"/>
    <property type="match status" value="1"/>
</dbReference>
<evidence type="ECO:0000313" key="4">
    <source>
        <dbReference type="Proteomes" id="UP000628710"/>
    </source>
</evidence>
<dbReference type="PANTHER" id="PTHR33178:SF10">
    <property type="entry name" value="STRESS-RESPONSE A_B BARREL DOMAIN-CONTAINING PROTEIN"/>
    <property type="match status" value="1"/>
</dbReference>
<dbReference type="EMBL" id="JAEMNX010000009">
    <property type="protein sequence ID" value="MBJ7537888.1"/>
    <property type="molecule type" value="Genomic_DNA"/>
</dbReference>
<dbReference type="Pfam" id="PF07876">
    <property type="entry name" value="Dabb"/>
    <property type="match status" value="1"/>
</dbReference>
<accession>A0A934JQE4</accession>
<comment type="caution">
    <text evidence="3">The sequence shown here is derived from an EMBL/GenBank/DDBJ whole genome shotgun (WGS) entry which is preliminary data.</text>
</comment>
<dbReference type="Proteomes" id="UP000628710">
    <property type="component" value="Unassembled WGS sequence"/>
</dbReference>
<sequence>MIRHVLLIKFKQEASTVDIATLMSNFIAVKDKITGIDTVEWGENSSPEQKNKGYTHCVVMTFIDDAARDFYLPHPDHEILKAQLGPILEDIIVLDYAL</sequence>
<organism evidence="3 4">
    <name type="scientific">Marinomonas transparens</name>
    <dbReference type="NCBI Taxonomy" id="2795388"/>
    <lineage>
        <taxon>Bacteria</taxon>
        <taxon>Pseudomonadati</taxon>
        <taxon>Pseudomonadota</taxon>
        <taxon>Gammaproteobacteria</taxon>
        <taxon>Oceanospirillales</taxon>
        <taxon>Oceanospirillaceae</taxon>
        <taxon>Marinomonas</taxon>
    </lineage>
</organism>
<feature type="domain" description="Stress-response A/B barrel" evidence="2">
    <location>
        <begin position="2"/>
        <end position="96"/>
    </location>
</feature>
<comment type="subunit">
    <text evidence="1">Homodimer.</text>
</comment>
<dbReference type="SUPFAM" id="SSF54909">
    <property type="entry name" value="Dimeric alpha+beta barrel"/>
    <property type="match status" value="1"/>
</dbReference>
<reference evidence="3" key="1">
    <citation type="submission" date="2020-12" db="EMBL/GenBank/DDBJ databases">
        <title>Marinomonas arctica sp. nov., a psychrotolerant bacterium isolated from the Arctic.</title>
        <authorList>
            <person name="Zhang Y."/>
        </authorList>
    </citation>
    <scope>NUCLEOTIDE SEQUENCE</scope>
    <source>
        <strain evidence="3">C1424</strain>
    </source>
</reference>
<dbReference type="SMART" id="SM00886">
    <property type="entry name" value="Dabb"/>
    <property type="match status" value="1"/>
</dbReference>
<gene>
    <name evidence="3" type="ORF">I8J31_09410</name>
</gene>